<reference evidence="3 4" key="1">
    <citation type="submission" date="2018-10" db="EMBL/GenBank/DDBJ databases">
        <title>A high-quality apple genome assembly.</title>
        <authorList>
            <person name="Hu J."/>
        </authorList>
    </citation>
    <scope>NUCLEOTIDE SEQUENCE [LARGE SCALE GENOMIC DNA]</scope>
    <source>
        <strain evidence="4">cv. HFTH1</strain>
        <tissue evidence="3">Young leaf</tissue>
    </source>
</reference>
<keyword evidence="2" id="KW-0812">Transmembrane</keyword>
<dbReference type="STRING" id="3750.A0A498K917"/>
<evidence type="ECO:0000256" key="2">
    <source>
        <dbReference type="SAM" id="Phobius"/>
    </source>
</evidence>
<evidence type="ECO:0000256" key="1">
    <source>
        <dbReference type="SAM" id="MobiDB-lite"/>
    </source>
</evidence>
<organism evidence="3 4">
    <name type="scientific">Malus domestica</name>
    <name type="common">Apple</name>
    <name type="synonym">Pyrus malus</name>
    <dbReference type="NCBI Taxonomy" id="3750"/>
    <lineage>
        <taxon>Eukaryota</taxon>
        <taxon>Viridiplantae</taxon>
        <taxon>Streptophyta</taxon>
        <taxon>Embryophyta</taxon>
        <taxon>Tracheophyta</taxon>
        <taxon>Spermatophyta</taxon>
        <taxon>Magnoliopsida</taxon>
        <taxon>eudicotyledons</taxon>
        <taxon>Gunneridae</taxon>
        <taxon>Pentapetalae</taxon>
        <taxon>rosids</taxon>
        <taxon>fabids</taxon>
        <taxon>Rosales</taxon>
        <taxon>Rosaceae</taxon>
        <taxon>Amygdaloideae</taxon>
        <taxon>Maleae</taxon>
        <taxon>Malus</taxon>
    </lineage>
</organism>
<keyword evidence="2" id="KW-0472">Membrane</keyword>
<feature type="region of interest" description="Disordered" evidence="1">
    <location>
        <begin position="347"/>
        <end position="377"/>
    </location>
</feature>
<sequence>MRNTFNSNDVLIHNVIEDMTMQPITPQPLTREITVSFTVVSSFTSMAETTEQSYKRKRESIMRALFTAGEQSGVEEISYTDPRELDEVPIKLLKNADAFLLIFCLRNQMLHLAVWFCSYSLSRTAAGGVGRIAVDLPDACPYKSPSLGFANKTYHPNVDKMSVLTIINSYYSKFVLATTSAISQSRRPFKQRGCNFNDPLPINKELKVLIVFLHLCLPVIMHLFSVVFHLTFDFSVFVSGLVLIKTWILQLQSFDITTTIMLHMIAKEAPHAYFDAANNCFTKNCTLYYSSYFVSLPKAYKKSMSSIFTNILTLIDIIAGTTLELKTRELESISSKLLTPARLLKQKMRRSSGGGGKVDSGVGPFSTSKAIPSPHGR</sequence>
<keyword evidence="2" id="KW-1133">Transmembrane helix</keyword>
<protein>
    <submittedName>
        <fullName evidence="3">Uncharacterized protein</fullName>
    </submittedName>
</protein>
<dbReference type="SUPFAM" id="SSF54495">
    <property type="entry name" value="UBC-like"/>
    <property type="match status" value="1"/>
</dbReference>
<dbReference type="AlphaFoldDB" id="A0A498K917"/>
<gene>
    <name evidence="3" type="ORF">DVH24_026643</name>
</gene>
<evidence type="ECO:0000313" key="3">
    <source>
        <dbReference type="EMBL" id="RXI02113.1"/>
    </source>
</evidence>
<keyword evidence="4" id="KW-1185">Reference proteome</keyword>
<dbReference type="EMBL" id="RDQH01000330">
    <property type="protein sequence ID" value="RXI02113.1"/>
    <property type="molecule type" value="Genomic_DNA"/>
</dbReference>
<comment type="caution">
    <text evidence="3">The sequence shown here is derived from an EMBL/GenBank/DDBJ whole genome shotgun (WGS) entry which is preliminary data.</text>
</comment>
<dbReference type="InterPro" id="IPR016135">
    <property type="entry name" value="UBQ-conjugating_enzyme/RWD"/>
</dbReference>
<dbReference type="Proteomes" id="UP000290289">
    <property type="component" value="Chromosome 4"/>
</dbReference>
<name>A0A498K917_MALDO</name>
<evidence type="ECO:0000313" key="4">
    <source>
        <dbReference type="Proteomes" id="UP000290289"/>
    </source>
</evidence>
<proteinExistence type="predicted"/>
<feature type="transmembrane region" description="Helical" evidence="2">
    <location>
        <begin position="208"/>
        <end position="228"/>
    </location>
</feature>
<accession>A0A498K917</accession>